<keyword evidence="2" id="KW-0812">Transmembrane</keyword>
<dbReference type="STRING" id="1246995.AFR_09695"/>
<evidence type="ECO:0000256" key="1">
    <source>
        <dbReference type="SAM" id="MobiDB-lite"/>
    </source>
</evidence>
<dbReference type="OrthoDB" id="3298822at2"/>
<dbReference type="PATRIC" id="fig|1246995.3.peg.1976"/>
<evidence type="ECO:0000313" key="4">
    <source>
        <dbReference type="Proteomes" id="UP000017746"/>
    </source>
</evidence>
<dbReference type="HOGENOM" id="CLU_1280934_0_0_11"/>
<reference evidence="3 4" key="1">
    <citation type="journal article" date="2014" name="J. Biotechnol.">
        <title>Complete genome sequence of the actinobacterium Actinoplanes friuliensis HAG 010964, producer of the lipopeptide antibiotic friulimycin.</title>
        <authorList>
            <person name="Ruckert C."/>
            <person name="Szczepanowski R."/>
            <person name="Albersmeier A."/>
            <person name="Goesmann A."/>
            <person name="Fischer N."/>
            <person name="Steinkamper A."/>
            <person name="Puhler A."/>
            <person name="Biener R."/>
            <person name="Schwartz D."/>
            <person name="Kalinowski J."/>
        </authorList>
    </citation>
    <scope>NUCLEOTIDE SEQUENCE [LARGE SCALE GENOMIC DNA]</scope>
    <source>
        <strain evidence="3 4">DSM 7358</strain>
    </source>
</reference>
<feature type="compositionally biased region" description="Pro residues" evidence="1">
    <location>
        <begin position="197"/>
        <end position="210"/>
    </location>
</feature>
<evidence type="ECO:0000313" key="3">
    <source>
        <dbReference type="EMBL" id="AGZ40228.1"/>
    </source>
</evidence>
<proteinExistence type="predicted"/>
<keyword evidence="2" id="KW-0472">Membrane</keyword>
<dbReference type="eggNOG" id="ENOG50328EM">
    <property type="taxonomic scope" value="Bacteria"/>
</dbReference>
<dbReference type="KEGG" id="afs:AFR_09695"/>
<dbReference type="Proteomes" id="UP000017746">
    <property type="component" value="Chromosome"/>
</dbReference>
<feature type="transmembrane region" description="Helical" evidence="2">
    <location>
        <begin position="76"/>
        <end position="97"/>
    </location>
</feature>
<protein>
    <submittedName>
        <fullName evidence="3">Major cell-surface adhesin PAc</fullName>
    </submittedName>
</protein>
<accession>U5VTB8</accession>
<dbReference type="EMBL" id="CP006272">
    <property type="protein sequence ID" value="AGZ40228.1"/>
    <property type="molecule type" value="Genomic_DNA"/>
</dbReference>
<feature type="compositionally biased region" description="Polar residues" evidence="1">
    <location>
        <begin position="175"/>
        <end position="194"/>
    </location>
</feature>
<dbReference type="RefSeq" id="WP_023359900.1">
    <property type="nucleotide sequence ID" value="NC_022657.1"/>
</dbReference>
<keyword evidence="2" id="KW-1133">Transmembrane helix</keyword>
<name>U5VTB8_9ACTN</name>
<feature type="region of interest" description="Disordered" evidence="1">
    <location>
        <begin position="22"/>
        <end position="42"/>
    </location>
</feature>
<evidence type="ECO:0000256" key="2">
    <source>
        <dbReference type="SAM" id="Phobius"/>
    </source>
</evidence>
<organism evidence="3 4">
    <name type="scientific">Actinoplanes friuliensis DSM 7358</name>
    <dbReference type="NCBI Taxonomy" id="1246995"/>
    <lineage>
        <taxon>Bacteria</taxon>
        <taxon>Bacillati</taxon>
        <taxon>Actinomycetota</taxon>
        <taxon>Actinomycetes</taxon>
        <taxon>Micromonosporales</taxon>
        <taxon>Micromonosporaceae</taxon>
        <taxon>Actinoplanes</taxon>
    </lineage>
</organism>
<feature type="compositionally biased region" description="Low complexity" evidence="1">
    <location>
        <begin position="211"/>
        <end position="240"/>
    </location>
</feature>
<dbReference type="AlphaFoldDB" id="U5VTB8"/>
<gene>
    <name evidence="3" type="ORF">AFR_09695</name>
</gene>
<feature type="region of interest" description="Disordered" evidence="1">
    <location>
        <begin position="166"/>
        <end position="261"/>
    </location>
</feature>
<feature type="region of interest" description="Disordered" evidence="1">
    <location>
        <begin position="125"/>
        <end position="147"/>
    </location>
</feature>
<sequence>MTLWRRTRTEVAGAVRSVRYDMGRREADEPGPSPLSGVTAFPDVTSTGMSTFGGAGVTGGLRTSYGDEFMPRPRRLAAVAAFGVLAVAGAAGSYFAVVNGIGSLAGEKPAGAEPYPLAAEAPHTGELSNSGFGRGTAAVPDEGRTETAPAQIRVVPTTAAGAAAAAVEPGVTQARPQQTTVERTTPATRPTSCCLNPPVPTPTVPVPTPHSPSVTPSPTASSPETTSPTPTETVDPVTPSASDEDEDTGEGENHARRARRH</sequence>
<keyword evidence="4" id="KW-1185">Reference proteome</keyword>